<dbReference type="EMBL" id="FONG01000001">
    <property type="protein sequence ID" value="SFE06709.1"/>
    <property type="molecule type" value="Genomic_DNA"/>
</dbReference>
<feature type="region of interest" description="Disordered" evidence="1">
    <location>
        <begin position="208"/>
        <end position="240"/>
    </location>
</feature>
<dbReference type="STRING" id="380248.SAMN05216251_101383"/>
<protein>
    <submittedName>
        <fullName evidence="2">Uncharacterized protein</fullName>
    </submittedName>
</protein>
<dbReference type="Proteomes" id="UP000199323">
    <property type="component" value="Unassembled WGS sequence"/>
</dbReference>
<name>A0A1I1XH28_9ACTN</name>
<keyword evidence="3" id="KW-1185">Reference proteome</keyword>
<feature type="compositionally biased region" description="Low complexity" evidence="1">
    <location>
        <begin position="208"/>
        <end position="228"/>
    </location>
</feature>
<accession>A0A1I1XH28</accession>
<proteinExistence type="predicted"/>
<evidence type="ECO:0000313" key="3">
    <source>
        <dbReference type="Proteomes" id="UP000199323"/>
    </source>
</evidence>
<gene>
    <name evidence="2" type="ORF">SAMN05216251_101383</name>
</gene>
<organism evidence="2 3">
    <name type="scientific">Actinacidiphila alni</name>
    <dbReference type="NCBI Taxonomy" id="380248"/>
    <lineage>
        <taxon>Bacteria</taxon>
        <taxon>Bacillati</taxon>
        <taxon>Actinomycetota</taxon>
        <taxon>Actinomycetes</taxon>
        <taxon>Kitasatosporales</taxon>
        <taxon>Streptomycetaceae</taxon>
        <taxon>Actinacidiphila</taxon>
    </lineage>
</organism>
<evidence type="ECO:0000256" key="1">
    <source>
        <dbReference type="SAM" id="MobiDB-lite"/>
    </source>
</evidence>
<dbReference type="AlphaFoldDB" id="A0A1I1XH28"/>
<dbReference type="RefSeq" id="WP_245795643.1">
    <property type="nucleotide sequence ID" value="NZ_FONG01000001.1"/>
</dbReference>
<sequence>MTATRTRGGAPKAGTSGTSGAAALAAARDLALLDDAEFGVRLLRATGLHPGRTDARLRSWARSAAAYGAGLPARTGTARIVESDGGLAHGLLARYTTRPPTVELFTDVLARAERLVDDLSWRAWFPPGSVREAALAHEAVHEQLHHGPGRAALRRALGHRLLSLGGRALYGHVAGAEEIAAHAHAQAVCSLGRSPLLLTAALDTVLDSATAGPPAGAAESGPAAAHNSPSPPASPLRRKK</sequence>
<evidence type="ECO:0000313" key="2">
    <source>
        <dbReference type="EMBL" id="SFE06709.1"/>
    </source>
</evidence>
<reference evidence="3" key="1">
    <citation type="submission" date="2016-10" db="EMBL/GenBank/DDBJ databases">
        <authorList>
            <person name="Varghese N."/>
            <person name="Submissions S."/>
        </authorList>
    </citation>
    <scope>NUCLEOTIDE SEQUENCE [LARGE SCALE GENOMIC DNA]</scope>
    <source>
        <strain evidence="3">CGMCC 4.3510</strain>
    </source>
</reference>